<evidence type="ECO:0000256" key="2">
    <source>
        <dbReference type="SAM" id="SignalP"/>
    </source>
</evidence>
<evidence type="ECO:0000313" key="4">
    <source>
        <dbReference type="EMBL" id="GGJ39461.1"/>
    </source>
</evidence>
<keyword evidence="1 2" id="KW-0732">Signal</keyword>
<dbReference type="InterPro" id="IPR018114">
    <property type="entry name" value="TRYPSIN_HIS"/>
</dbReference>
<comment type="caution">
    <text evidence="4">The sequence shown here is derived from an EMBL/GenBank/DDBJ whole genome shotgun (WGS) entry which is preliminary data.</text>
</comment>
<organism evidence="4 5">
    <name type="scientific">Neoroseomonas lacus</name>
    <dbReference type="NCBI Taxonomy" id="287609"/>
    <lineage>
        <taxon>Bacteria</taxon>
        <taxon>Pseudomonadati</taxon>
        <taxon>Pseudomonadota</taxon>
        <taxon>Alphaproteobacteria</taxon>
        <taxon>Acetobacterales</taxon>
        <taxon>Acetobacteraceae</taxon>
        <taxon>Neoroseomonas</taxon>
    </lineage>
</organism>
<reference evidence="4" key="1">
    <citation type="journal article" date="2014" name="Int. J. Syst. Evol. Microbiol.">
        <title>Complete genome sequence of Corynebacterium casei LMG S-19264T (=DSM 44701T), isolated from a smear-ripened cheese.</title>
        <authorList>
            <consortium name="US DOE Joint Genome Institute (JGI-PGF)"/>
            <person name="Walter F."/>
            <person name="Albersmeier A."/>
            <person name="Kalinowski J."/>
            <person name="Ruckert C."/>
        </authorList>
    </citation>
    <scope>NUCLEOTIDE SEQUENCE</scope>
    <source>
        <strain evidence="4">CGMCC 1.3617</strain>
    </source>
</reference>
<dbReference type="InterPro" id="IPR043504">
    <property type="entry name" value="Peptidase_S1_PA_chymotrypsin"/>
</dbReference>
<dbReference type="PANTHER" id="PTHR15462:SF8">
    <property type="entry name" value="SERINE PROTEASE"/>
    <property type="match status" value="1"/>
</dbReference>
<protein>
    <recommendedName>
        <fullName evidence="3">Peptidase S1 domain-containing protein</fullName>
    </recommendedName>
</protein>
<feature type="chain" id="PRO_5038128539" description="Peptidase S1 domain-containing protein" evidence="2">
    <location>
        <begin position="45"/>
        <end position="254"/>
    </location>
</feature>
<gene>
    <name evidence="4" type="ORF">GCM10011320_53890</name>
</gene>
<dbReference type="InterPro" id="IPR050966">
    <property type="entry name" value="Glutamyl_endopeptidase"/>
</dbReference>
<dbReference type="SUPFAM" id="SSF50494">
    <property type="entry name" value="Trypsin-like serine proteases"/>
    <property type="match status" value="1"/>
</dbReference>
<dbReference type="PANTHER" id="PTHR15462">
    <property type="entry name" value="SERINE PROTEASE"/>
    <property type="match status" value="1"/>
</dbReference>
<evidence type="ECO:0000313" key="5">
    <source>
        <dbReference type="Proteomes" id="UP000661507"/>
    </source>
</evidence>
<dbReference type="AlphaFoldDB" id="A0A917L0Y2"/>
<feature type="domain" description="Peptidase S1" evidence="3">
    <location>
        <begin position="61"/>
        <end position="182"/>
    </location>
</feature>
<dbReference type="GO" id="GO:0006508">
    <property type="term" value="P:proteolysis"/>
    <property type="evidence" value="ECO:0007669"/>
    <property type="project" value="InterPro"/>
</dbReference>
<dbReference type="EMBL" id="BMKW01000017">
    <property type="protein sequence ID" value="GGJ39461.1"/>
    <property type="molecule type" value="Genomic_DNA"/>
</dbReference>
<dbReference type="PROSITE" id="PS00134">
    <property type="entry name" value="TRYPSIN_HIS"/>
    <property type="match status" value="1"/>
</dbReference>
<dbReference type="InterPro" id="IPR009003">
    <property type="entry name" value="Peptidase_S1_PA"/>
</dbReference>
<keyword evidence="5" id="KW-1185">Reference proteome</keyword>
<reference evidence="4" key="2">
    <citation type="submission" date="2020-09" db="EMBL/GenBank/DDBJ databases">
        <authorList>
            <person name="Sun Q."/>
            <person name="Zhou Y."/>
        </authorList>
    </citation>
    <scope>NUCLEOTIDE SEQUENCE</scope>
    <source>
        <strain evidence="4">CGMCC 1.3617</strain>
    </source>
</reference>
<feature type="signal peptide" evidence="2">
    <location>
        <begin position="1"/>
        <end position="44"/>
    </location>
</feature>
<dbReference type="Proteomes" id="UP000661507">
    <property type="component" value="Unassembled WGS sequence"/>
</dbReference>
<dbReference type="GO" id="GO:0004252">
    <property type="term" value="F:serine-type endopeptidase activity"/>
    <property type="evidence" value="ECO:0007669"/>
    <property type="project" value="InterPro"/>
</dbReference>
<name>A0A917L0Y2_9PROT</name>
<dbReference type="Pfam" id="PF00089">
    <property type="entry name" value="Trypsin"/>
    <property type="match status" value="1"/>
</dbReference>
<sequence length="254" mass="26147">MPPFALICRTVAGMSPRRMTARATIRRAGAAALAWLLTALPATAQVPGLGPVDTRHLVSPNEAPFDAIALVETKAGGRCTGALVAPRVVLTAAHCLVASDAQRLVPPADISVRLHGRTVHGTALRSGAGFIPAREEPWRADWALVTLAAPFGRAHPLPMLREPPVQNAPAMLAAWQYDEPDLLMADRACRVVTVGTFGAQGILVGHNCAGTVGSSGAPILVRVAGGYAVAGVQVKAALGQPLGVGVPAFTIPAP</sequence>
<accession>A0A917L0Y2</accession>
<dbReference type="Gene3D" id="2.40.10.10">
    <property type="entry name" value="Trypsin-like serine proteases"/>
    <property type="match status" value="2"/>
</dbReference>
<proteinExistence type="predicted"/>
<evidence type="ECO:0000256" key="1">
    <source>
        <dbReference type="ARBA" id="ARBA00022729"/>
    </source>
</evidence>
<dbReference type="InterPro" id="IPR001254">
    <property type="entry name" value="Trypsin_dom"/>
</dbReference>
<evidence type="ECO:0000259" key="3">
    <source>
        <dbReference type="Pfam" id="PF00089"/>
    </source>
</evidence>